<dbReference type="PANTHER" id="PTHR45947:SF3">
    <property type="entry name" value="SULFOQUINOVOSYL TRANSFERASE SQD2"/>
    <property type="match status" value="1"/>
</dbReference>
<reference evidence="3 4" key="1">
    <citation type="submission" date="2016-10" db="EMBL/GenBank/DDBJ databases">
        <authorList>
            <person name="de Groot N.N."/>
        </authorList>
    </citation>
    <scope>NUCLEOTIDE SEQUENCE [LARGE SCALE GENOMIC DNA]</scope>
    <source>
        <strain evidence="3 4">CGMCC 1.5058</strain>
    </source>
</reference>
<dbReference type="InterPro" id="IPR028098">
    <property type="entry name" value="Glyco_trans_4-like_N"/>
</dbReference>
<evidence type="ECO:0000259" key="1">
    <source>
        <dbReference type="Pfam" id="PF00534"/>
    </source>
</evidence>
<organism evidence="3 4">
    <name type="scientific">Proteiniclasticum ruminis</name>
    <dbReference type="NCBI Taxonomy" id="398199"/>
    <lineage>
        <taxon>Bacteria</taxon>
        <taxon>Bacillati</taxon>
        <taxon>Bacillota</taxon>
        <taxon>Clostridia</taxon>
        <taxon>Eubacteriales</taxon>
        <taxon>Clostridiaceae</taxon>
        <taxon>Proteiniclasticum</taxon>
    </lineage>
</organism>
<keyword evidence="3" id="KW-0808">Transferase</keyword>
<dbReference type="Pfam" id="PF00534">
    <property type="entry name" value="Glycos_transf_1"/>
    <property type="match status" value="1"/>
</dbReference>
<dbReference type="InterPro" id="IPR050194">
    <property type="entry name" value="Glycosyltransferase_grp1"/>
</dbReference>
<dbReference type="PANTHER" id="PTHR45947">
    <property type="entry name" value="SULFOQUINOVOSYL TRANSFERASE SQD2"/>
    <property type="match status" value="1"/>
</dbReference>
<name>A0A1G8JNA4_9CLOT</name>
<dbReference type="EMBL" id="FNDZ01000002">
    <property type="protein sequence ID" value="SDI32507.1"/>
    <property type="molecule type" value="Genomic_DNA"/>
</dbReference>
<dbReference type="GO" id="GO:0016757">
    <property type="term" value="F:glycosyltransferase activity"/>
    <property type="evidence" value="ECO:0007669"/>
    <property type="project" value="InterPro"/>
</dbReference>
<dbReference type="Proteomes" id="UP000183255">
    <property type="component" value="Unassembled WGS sequence"/>
</dbReference>
<accession>A0A1G8JNA4</accession>
<feature type="domain" description="Glycosyltransferase subfamily 4-like N-terminal" evidence="2">
    <location>
        <begin position="67"/>
        <end position="184"/>
    </location>
</feature>
<feature type="domain" description="Glycosyl transferase family 1" evidence="1">
    <location>
        <begin position="196"/>
        <end position="353"/>
    </location>
</feature>
<evidence type="ECO:0000313" key="3">
    <source>
        <dbReference type="EMBL" id="SDI32507.1"/>
    </source>
</evidence>
<proteinExistence type="predicted"/>
<sequence>MNKRVLVVTLKYPPVYSGYGNQISSVMEEVLSITDSINFTVLTTNNCNTTQNTQPRVINLGISIKNQLLSSFFFGVHVFFWAILHKNTFDSIHCISAHGHTAIPCIYAGKLLKKSTYIKVTQAEFRKTIKKLSWLHKLIRNFRIRLTSKADYYIAISKQIESDLQAVGINQEQIVKIPNGVNTKTYTKRNVNDSSNVRKRFGLDNNLIILLYAGALNRRKGTYDLLEATRRLSKKSLRDFTLVLCGPDHENIIETIVNNNTEYSFVKYLGRVDNMSEIYKASDVFVLPSYSEGLPNVLLEATVSGVASIGSQIGGVTDILKSTSLLFHPGDIEKMETLLDRLISDDKYRQYIADTCYTESSKEFSLENVARSYIKFYQSI</sequence>
<dbReference type="Gene3D" id="3.40.50.2000">
    <property type="entry name" value="Glycogen Phosphorylase B"/>
    <property type="match status" value="2"/>
</dbReference>
<gene>
    <name evidence="3" type="ORF">SAMN05421804_10256</name>
</gene>
<dbReference type="Pfam" id="PF13439">
    <property type="entry name" value="Glyco_transf_4"/>
    <property type="match status" value="1"/>
</dbReference>
<protein>
    <submittedName>
        <fullName evidence="3">Glycosyltransferase involved in cell wall bisynthesis</fullName>
    </submittedName>
</protein>
<evidence type="ECO:0000259" key="2">
    <source>
        <dbReference type="Pfam" id="PF13439"/>
    </source>
</evidence>
<dbReference type="InterPro" id="IPR001296">
    <property type="entry name" value="Glyco_trans_1"/>
</dbReference>
<dbReference type="SUPFAM" id="SSF53756">
    <property type="entry name" value="UDP-Glycosyltransferase/glycogen phosphorylase"/>
    <property type="match status" value="1"/>
</dbReference>
<dbReference type="AlphaFoldDB" id="A0A1G8JNA4"/>
<evidence type="ECO:0000313" key="4">
    <source>
        <dbReference type="Proteomes" id="UP000183255"/>
    </source>
</evidence>
<dbReference type="CDD" id="cd03801">
    <property type="entry name" value="GT4_PimA-like"/>
    <property type="match status" value="1"/>
</dbReference>
<dbReference type="RefSeq" id="WP_031577174.1">
    <property type="nucleotide sequence ID" value="NZ_FNDZ01000002.1"/>
</dbReference>